<sequence>MTPLKKRLETKEELRKKFIEGDKVKEKKKIDGPEKDFTKMLQKANDRDEKLSSVFKAEITNKQSGKEQLRKQFEPVIEGLKQIKQAVTTVDEDIKSQSVALMSKPESIIPPETPTRPVIKEPATPTVEIKDITQPTPTSRLTKEELLHKDIIGERPYYYMSKSLDPVFGIYYDVNNFEFKIGNSRVNFGPENNIFSVAGKEFKITDGLLRFLTYRDYIESNYYSEIDLKNYAKILYLTDSIYQTNNKSSKKIKTGKGSKYTKLVFHIWSFMKNCSPEIIDEFINDYYKTNTKAGSGIVLNSNPIEYKYIEIISQLLQRLYFILAEEKAGNNSFHNEKLGILKLSMNQMKKLIDVLLMFYPKELSAQE</sequence>
<evidence type="ECO:0000259" key="1">
    <source>
        <dbReference type="Pfam" id="PF26634"/>
    </source>
</evidence>
<dbReference type="InterPro" id="IPR058520">
    <property type="entry name" value="DUF8207"/>
</dbReference>
<dbReference type="EMBL" id="JALNTZ010000002">
    <property type="protein sequence ID" value="KAJ3661620.1"/>
    <property type="molecule type" value="Genomic_DNA"/>
</dbReference>
<reference evidence="2" key="1">
    <citation type="journal article" date="2023" name="G3 (Bethesda)">
        <title>Whole genome assemblies of Zophobas morio and Tenebrio molitor.</title>
        <authorList>
            <person name="Kaur S."/>
            <person name="Stinson S.A."/>
            <person name="diCenzo G.C."/>
        </authorList>
    </citation>
    <scope>NUCLEOTIDE SEQUENCE</scope>
    <source>
        <strain evidence="2">QUZm001</strain>
    </source>
</reference>
<dbReference type="PANTHER" id="PTHR35374:SF1">
    <property type="entry name" value="PROTEIN KINASE DOMAIN-CONTAINING PROTEIN"/>
    <property type="match status" value="1"/>
</dbReference>
<keyword evidence="3" id="KW-1185">Reference proteome</keyword>
<gene>
    <name evidence="2" type="ORF">Zmor_006008</name>
</gene>
<dbReference type="Proteomes" id="UP001168821">
    <property type="component" value="Unassembled WGS sequence"/>
</dbReference>
<feature type="domain" description="DUF8207" evidence="1">
    <location>
        <begin position="164"/>
        <end position="268"/>
    </location>
</feature>
<evidence type="ECO:0000313" key="2">
    <source>
        <dbReference type="EMBL" id="KAJ3661620.1"/>
    </source>
</evidence>
<organism evidence="2 3">
    <name type="scientific">Zophobas morio</name>
    <dbReference type="NCBI Taxonomy" id="2755281"/>
    <lineage>
        <taxon>Eukaryota</taxon>
        <taxon>Metazoa</taxon>
        <taxon>Ecdysozoa</taxon>
        <taxon>Arthropoda</taxon>
        <taxon>Hexapoda</taxon>
        <taxon>Insecta</taxon>
        <taxon>Pterygota</taxon>
        <taxon>Neoptera</taxon>
        <taxon>Endopterygota</taxon>
        <taxon>Coleoptera</taxon>
        <taxon>Polyphaga</taxon>
        <taxon>Cucujiformia</taxon>
        <taxon>Tenebrionidae</taxon>
        <taxon>Zophobas</taxon>
    </lineage>
</organism>
<evidence type="ECO:0000313" key="3">
    <source>
        <dbReference type="Proteomes" id="UP001168821"/>
    </source>
</evidence>
<proteinExistence type="predicted"/>
<name>A0AA38IR03_9CUCU</name>
<dbReference type="AlphaFoldDB" id="A0AA38IR03"/>
<dbReference type="PANTHER" id="PTHR35374">
    <property type="entry name" value="CYCLIN-DEPENDENT KINASE 11A-LIKE"/>
    <property type="match status" value="1"/>
</dbReference>
<accession>A0AA38IR03</accession>
<protein>
    <recommendedName>
        <fullName evidence="1">DUF8207 domain-containing protein</fullName>
    </recommendedName>
</protein>
<dbReference type="Pfam" id="PF26634">
    <property type="entry name" value="DUF8207"/>
    <property type="match status" value="1"/>
</dbReference>
<comment type="caution">
    <text evidence="2">The sequence shown here is derived from an EMBL/GenBank/DDBJ whole genome shotgun (WGS) entry which is preliminary data.</text>
</comment>